<dbReference type="AlphaFoldDB" id="A0A0A9HMC6"/>
<accession>A0A0A9HMC6</accession>
<proteinExistence type="predicted"/>
<sequence>MCSTYYMVIKLTMSLFYLFSTLFFFSFFLSYCSFSQGKKNIFSISFLYKYCPHYFPKPSKTEYKATSQELEVLPHTRGLPCLP</sequence>
<keyword evidence="1" id="KW-0812">Transmembrane</keyword>
<organism evidence="2">
    <name type="scientific">Arundo donax</name>
    <name type="common">Giant reed</name>
    <name type="synonym">Donax arundinaceus</name>
    <dbReference type="NCBI Taxonomy" id="35708"/>
    <lineage>
        <taxon>Eukaryota</taxon>
        <taxon>Viridiplantae</taxon>
        <taxon>Streptophyta</taxon>
        <taxon>Embryophyta</taxon>
        <taxon>Tracheophyta</taxon>
        <taxon>Spermatophyta</taxon>
        <taxon>Magnoliopsida</taxon>
        <taxon>Liliopsida</taxon>
        <taxon>Poales</taxon>
        <taxon>Poaceae</taxon>
        <taxon>PACMAD clade</taxon>
        <taxon>Arundinoideae</taxon>
        <taxon>Arundineae</taxon>
        <taxon>Arundo</taxon>
    </lineage>
</organism>
<name>A0A0A9HMC6_ARUDO</name>
<feature type="transmembrane region" description="Helical" evidence="1">
    <location>
        <begin position="15"/>
        <end position="34"/>
    </location>
</feature>
<keyword evidence="1" id="KW-1133">Transmembrane helix</keyword>
<keyword evidence="1" id="KW-0472">Membrane</keyword>
<evidence type="ECO:0000313" key="2">
    <source>
        <dbReference type="EMBL" id="JAE34033.1"/>
    </source>
</evidence>
<reference evidence="2" key="2">
    <citation type="journal article" date="2015" name="Data Brief">
        <title>Shoot transcriptome of the giant reed, Arundo donax.</title>
        <authorList>
            <person name="Barrero R.A."/>
            <person name="Guerrero F.D."/>
            <person name="Moolhuijzen P."/>
            <person name="Goolsby J.A."/>
            <person name="Tidwell J."/>
            <person name="Bellgard S.E."/>
            <person name="Bellgard M.I."/>
        </authorList>
    </citation>
    <scope>NUCLEOTIDE SEQUENCE</scope>
    <source>
        <tissue evidence="2">Shoot tissue taken approximately 20 cm above the soil surface</tissue>
    </source>
</reference>
<reference evidence="2" key="1">
    <citation type="submission" date="2014-09" db="EMBL/GenBank/DDBJ databases">
        <authorList>
            <person name="Magalhaes I.L.F."/>
            <person name="Oliveira U."/>
            <person name="Santos F.R."/>
            <person name="Vidigal T.H.D.A."/>
            <person name="Brescovit A.D."/>
            <person name="Santos A.J."/>
        </authorList>
    </citation>
    <scope>NUCLEOTIDE SEQUENCE</scope>
    <source>
        <tissue evidence="2">Shoot tissue taken approximately 20 cm above the soil surface</tissue>
    </source>
</reference>
<evidence type="ECO:0000256" key="1">
    <source>
        <dbReference type="SAM" id="Phobius"/>
    </source>
</evidence>
<dbReference type="EMBL" id="GBRH01163863">
    <property type="protein sequence ID" value="JAE34033.1"/>
    <property type="molecule type" value="Transcribed_RNA"/>
</dbReference>
<protein>
    <submittedName>
        <fullName evidence="2">Uncharacterized protein</fullName>
    </submittedName>
</protein>